<evidence type="ECO:0000256" key="1">
    <source>
        <dbReference type="SAM" id="MobiDB-lite"/>
    </source>
</evidence>
<proteinExistence type="predicted"/>
<feature type="region of interest" description="Disordered" evidence="1">
    <location>
        <begin position="52"/>
        <end position="72"/>
    </location>
</feature>
<dbReference type="EMBL" id="JAPWTJ010000357">
    <property type="protein sequence ID" value="KAJ8979261.1"/>
    <property type="molecule type" value="Genomic_DNA"/>
</dbReference>
<comment type="caution">
    <text evidence="2">The sequence shown here is derived from an EMBL/GenBank/DDBJ whole genome shotgun (WGS) entry which is preliminary data.</text>
</comment>
<reference evidence="2" key="1">
    <citation type="journal article" date="2023" name="Insect Mol. Biol.">
        <title>Genome sequencing provides insights into the evolution of gene families encoding plant cell wall-degrading enzymes in longhorned beetles.</title>
        <authorList>
            <person name="Shin N.R."/>
            <person name="Okamura Y."/>
            <person name="Kirsch R."/>
            <person name="Pauchet Y."/>
        </authorList>
    </citation>
    <scope>NUCLEOTIDE SEQUENCE</scope>
    <source>
        <strain evidence="2">MMC_N1</strain>
    </source>
</reference>
<keyword evidence="3" id="KW-1185">Reference proteome</keyword>
<name>A0ABQ9JM28_9CUCU</name>
<sequence>MDVDCGDNPTFFTEKQNSSVASRNNAAAYSGQKIWGSEPIKLNIINLTSQARSNTPSQSLMENEGSYDTLTK</sequence>
<evidence type="ECO:0000313" key="3">
    <source>
        <dbReference type="Proteomes" id="UP001162164"/>
    </source>
</evidence>
<gene>
    <name evidence="2" type="ORF">NQ317_012731</name>
</gene>
<accession>A0ABQ9JM28</accession>
<dbReference type="Proteomes" id="UP001162164">
    <property type="component" value="Unassembled WGS sequence"/>
</dbReference>
<evidence type="ECO:0000313" key="2">
    <source>
        <dbReference type="EMBL" id="KAJ8979261.1"/>
    </source>
</evidence>
<organism evidence="2 3">
    <name type="scientific">Molorchus minor</name>
    <dbReference type="NCBI Taxonomy" id="1323400"/>
    <lineage>
        <taxon>Eukaryota</taxon>
        <taxon>Metazoa</taxon>
        <taxon>Ecdysozoa</taxon>
        <taxon>Arthropoda</taxon>
        <taxon>Hexapoda</taxon>
        <taxon>Insecta</taxon>
        <taxon>Pterygota</taxon>
        <taxon>Neoptera</taxon>
        <taxon>Endopterygota</taxon>
        <taxon>Coleoptera</taxon>
        <taxon>Polyphaga</taxon>
        <taxon>Cucujiformia</taxon>
        <taxon>Chrysomeloidea</taxon>
        <taxon>Cerambycidae</taxon>
        <taxon>Lamiinae</taxon>
        <taxon>Monochamini</taxon>
        <taxon>Molorchus</taxon>
    </lineage>
</organism>
<protein>
    <submittedName>
        <fullName evidence="2">Uncharacterized protein</fullName>
    </submittedName>
</protein>